<comment type="caution">
    <text evidence="1">The sequence shown here is derived from an EMBL/GenBank/DDBJ whole genome shotgun (WGS) entry which is preliminary data.</text>
</comment>
<dbReference type="AlphaFoldDB" id="A0A9D4MY58"/>
<protein>
    <submittedName>
        <fullName evidence="1">Uncharacterized protein</fullName>
    </submittedName>
</protein>
<dbReference type="Proteomes" id="UP000828390">
    <property type="component" value="Unassembled WGS sequence"/>
</dbReference>
<evidence type="ECO:0000313" key="2">
    <source>
        <dbReference type="Proteomes" id="UP000828390"/>
    </source>
</evidence>
<organism evidence="1 2">
    <name type="scientific">Dreissena polymorpha</name>
    <name type="common">Zebra mussel</name>
    <name type="synonym">Mytilus polymorpha</name>
    <dbReference type="NCBI Taxonomy" id="45954"/>
    <lineage>
        <taxon>Eukaryota</taxon>
        <taxon>Metazoa</taxon>
        <taxon>Spiralia</taxon>
        <taxon>Lophotrochozoa</taxon>
        <taxon>Mollusca</taxon>
        <taxon>Bivalvia</taxon>
        <taxon>Autobranchia</taxon>
        <taxon>Heteroconchia</taxon>
        <taxon>Euheterodonta</taxon>
        <taxon>Imparidentia</taxon>
        <taxon>Neoheterodontei</taxon>
        <taxon>Myida</taxon>
        <taxon>Dreissenoidea</taxon>
        <taxon>Dreissenidae</taxon>
        <taxon>Dreissena</taxon>
    </lineage>
</organism>
<gene>
    <name evidence="1" type="ORF">DPMN_007877</name>
</gene>
<reference evidence="1" key="2">
    <citation type="submission" date="2020-11" db="EMBL/GenBank/DDBJ databases">
        <authorList>
            <person name="McCartney M.A."/>
            <person name="Auch B."/>
            <person name="Kono T."/>
            <person name="Mallez S."/>
            <person name="Becker A."/>
            <person name="Gohl D.M."/>
            <person name="Silverstein K.A.T."/>
            <person name="Koren S."/>
            <person name="Bechman K.B."/>
            <person name="Herman A."/>
            <person name="Abrahante J.E."/>
            <person name="Garbe J."/>
        </authorList>
    </citation>
    <scope>NUCLEOTIDE SEQUENCE</scope>
    <source>
        <strain evidence="1">Duluth1</strain>
        <tissue evidence="1">Whole animal</tissue>
    </source>
</reference>
<dbReference type="EMBL" id="JAIWYP010000001">
    <property type="protein sequence ID" value="KAH3883909.1"/>
    <property type="molecule type" value="Genomic_DNA"/>
</dbReference>
<sequence length="56" mass="6257">MSADIGWLEVYVKPEGNNGTRGLKPGFTVNVNMGEDWFNHTIPVPKMTEPFQVSGY</sequence>
<accession>A0A9D4MY58</accession>
<evidence type="ECO:0000313" key="1">
    <source>
        <dbReference type="EMBL" id="KAH3883909.1"/>
    </source>
</evidence>
<keyword evidence="2" id="KW-1185">Reference proteome</keyword>
<name>A0A9D4MY58_DREPO</name>
<reference evidence="1" key="1">
    <citation type="journal article" date="2019" name="bioRxiv">
        <title>The Genome of the Zebra Mussel, Dreissena polymorpha: A Resource for Invasive Species Research.</title>
        <authorList>
            <person name="McCartney M.A."/>
            <person name="Auch B."/>
            <person name="Kono T."/>
            <person name="Mallez S."/>
            <person name="Zhang Y."/>
            <person name="Obille A."/>
            <person name="Becker A."/>
            <person name="Abrahante J.E."/>
            <person name="Garbe J."/>
            <person name="Badalamenti J.P."/>
            <person name="Herman A."/>
            <person name="Mangelson H."/>
            <person name="Liachko I."/>
            <person name="Sullivan S."/>
            <person name="Sone E.D."/>
            <person name="Koren S."/>
            <person name="Silverstein K.A.T."/>
            <person name="Beckman K.B."/>
            <person name="Gohl D.M."/>
        </authorList>
    </citation>
    <scope>NUCLEOTIDE SEQUENCE</scope>
    <source>
        <strain evidence="1">Duluth1</strain>
        <tissue evidence="1">Whole animal</tissue>
    </source>
</reference>
<proteinExistence type="predicted"/>